<feature type="region of interest" description="Disordered" evidence="1">
    <location>
        <begin position="1"/>
        <end position="29"/>
    </location>
</feature>
<proteinExistence type="predicted"/>
<evidence type="ECO:0000256" key="1">
    <source>
        <dbReference type="SAM" id="MobiDB-lite"/>
    </source>
</evidence>
<comment type="caution">
    <text evidence="2">The sequence shown here is derived from an EMBL/GenBank/DDBJ whole genome shotgun (WGS) entry which is preliminary data.</text>
</comment>
<evidence type="ECO:0000313" key="3">
    <source>
        <dbReference type="Proteomes" id="UP000228777"/>
    </source>
</evidence>
<sequence>MSWQEKIERRKQEEARAQNETQRKLTEEQERQRIEKVEKIKPLLQTLEDLKCREMFTQIRDEVWKLGEVTVSPGLDEVTHDFYTEIVARIMLTAQWTTRYRGNSDQPEWLMYAWIETLGIVASYEESFKSFNFPNIDLYGDRKRGEGKIAVGISSGSGSDWGTCHDWTIVDENTSKWLEEKLIEDCIRQGRRDELPYGEKAKKAELKEAEYLKKEEEAEKKRKRYWK</sequence>
<name>A0A2M6Z2Q4_9BACT</name>
<evidence type="ECO:0000313" key="2">
    <source>
        <dbReference type="EMBL" id="PIU46642.1"/>
    </source>
</evidence>
<reference evidence="3" key="1">
    <citation type="submission" date="2017-09" db="EMBL/GenBank/DDBJ databases">
        <title>Depth-based differentiation of microbial function through sediment-hosted aquifers and enrichment of novel symbionts in the deep terrestrial subsurface.</title>
        <authorList>
            <person name="Probst A.J."/>
            <person name="Ladd B."/>
            <person name="Jarett J.K."/>
            <person name="Geller-Mcgrath D.E."/>
            <person name="Sieber C.M.K."/>
            <person name="Emerson J.B."/>
            <person name="Anantharaman K."/>
            <person name="Thomas B.C."/>
            <person name="Malmstrom R."/>
            <person name="Stieglmeier M."/>
            <person name="Klingl A."/>
            <person name="Woyke T."/>
            <person name="Ryan C.M."/>
            <person name="Banfield J.F."/>
        </authorList>
    </citation>
    <scope>NUCLEOTIDE SEQUENCE [LARGE SCALE GENOMIC DNA]</scope>
</reference>
<accession>A0A2M6Z2Q4</accession>
<dbReference type="AlphaFoldDB" id="A0A2M6Z2Q4"/>
<gene>
    <name evidence="2" type="ORF">COS93_02015</name>
</gene>
<dbReference type="Proteomes" id="UP000228777">
    <property type="component" value="Unassembled WGS sequence"/>
</dbReference>
<dbReference type="EMBL" id="PEWP01000038">
    <property type="protein sequence ID" value="PIU46642.1"/>
    <property type="molecule type" value="Genomic_DNA"/>
</dbReference>
<organism evidence="2 3">
    <name type="scientific">bacterium (Candidatus Gribaldobacteria) CG07_land_8_20_14_0_80_33_18</name>
    <dbReference type="NCBI Taxonomy" id="2014272"/>
    <lineage>
        <taxon>Bacteria</taxon>
        <taxon>Candidatus Gribaldobacteria</taxon>
    </lineage>
</organism>
<protein>
    <submittedName>
        <fullName evidence="2">Uncharacterized protein</fullName>
    </submittedName>
</protein>